<dbReference type="Gene3D" id="1.20.58.390">
    <property type="entry name" value="Neurotransmitter-gated ion-channel transmembrane domain"/>
    <property type="match status" value="1"/>
</dbReference>
<feature type="signal peptide" evidence="4">
    <location>
        <begin position="1"/>
        <end position="26"/>
    </location>
</feature>
<dbReference type="InterPro" id="IPR038050">
    <property type="entry name" value="Neuro_actylchol_rec"/>
</dbReference>
<dbReference type="PANTHER" id="PTHR18945">
    <property type="entry name" value="NEUROTRANSMITTER GATED ION CHANNEL"/>
    <property type="match status" value="1"/>
</dbReference>
<dbReference type="EMBL" id="GL433844">
    <property type="protein sequence ID" value="EFN55554.1"/>
    <property type="molecule type" value="Genomic_DNA"/>
</dbReference>
<evidence type="ECO:0000256" key="1">
    <source>
        <dbReference type="ARBA" id="ARBA00004141"/>
    </source>
</evidence>
<dbReference type="Gene3D" id="2.70.170.10">
    <property type="entry name" value="Neurotransmitter-gated ion-channel ligand-binding domain"/>
    <property type="match status" value="1"/>
</dbReference>
<dbReference type="TCDB" id="1.A.9.10.2">
    <property type="family name" value="the neurotransmitter receptor, cys loop, ligand-gated ion channel (lic) family"/>
</dbReference>
<keyword evidence="3" id="KW-0812">Transmembrane</keyword>
<evidence type="ECO:0000259" key="5">
    <source>
        <dbReference type="Pfam" id="PF02932"/>
    </source>
</evidence>
<sequence length="539" mass="58350">MGRAPATLALCCAAVYLLLAAGGAAAQQLTPFQGRNAPPEGGVDVYVSAIVDHLIEVDDSKYKFQAVMYMLLTWQDERAAAAVNASTKAAQSADYNNGDGCAYPCTTIYAWDRNPNAINLCCDLVFLPHFEFINVVGFSQDRVVRYGVRLGENNSVAWWQHIQGEFYTPMSFRAFPFDKQYLNIQIQYGNKYPEDPVNIIPSASGTQLYTPATGDELSGWTVTGLSMRTYDLETQNLVRSGGSSYSAPGDPYPINPSDPNQEAFEGFLWQHGIDIFIEVERISLYYVITAIMPIYINTCLSLLVFSVNPRHLDTRLGIVVTLFLSLTALQFVLAVGLPSSATVVPTQQLIIVAYCILAGIGVFSILTFWMVQLHRSSERQRRLKLAKRQFTRRWASVSQSLGIAAAAVAAMQQREASGNGSSAGLRRRKSRQQQQEQQQQQEEHEEEVEVRLPSALRVSFAAAASAHVAATGEQPAGAAPSAIHVSPFASGQPVAVEAVGAPQLAWACMRLAAAAAAAARTVTRAATAPLPAAAHAAAA</sequence>
<dbReference type="GO" id="GO:0005230">
    <property type="term" value="F:extracellular ligand-gated monoatomic ion channel activity"/>
    <property type="evidence" value="ECO:0007669"/>
    <property type="project" value="InterPro"/>
</dbReference>
<dbReference type="OMA" id="VITAIMP"/>
<evidence type="ECO:0000313" key="6">
    <source>
        <dbReference type="EMBL" id="EFN55554.1"/>
    </source>
</evidence>
<protein>
    <recommendedName>
        <fullName evidence="5">Neurotransmitter-gated ion-channel transmembrane domain-containing protein</fullName>
    </recommendedName>
</protein>
<feature type="transmembrane region" description="Helical" evidence="3">
    <location>
        <begin position="349"/>
        <end position="373"/>
    </location>
</feature>
<dbReference type="Pfam" id="PF02932">
    <property type="entry name" value="Neur_chan_memb"/>
    <property type="match status" value="1"/>
</dbReference>
<dbReference type="SUPFAM" id="SSF63712">
    <property type="entry name" value="Nicotinic receptor ligand binding domain-like"/>
    <property type="match status" value="1"/>
</dbReference>
<keyword evidence="3" id="KW-1133">Transmembrane helix</keyword>
<evidence type="ECO:0000256" key="2">
    <source>
        <dbReference type="SAM" id="MobiDB-lite"/>
    </source>
</evidence>
<feature type="region of interest" description="Disordered" evidence="2">
    <location>
        <begin position="417"/>
        <end position="448"/>
    </location>
</feature>
<dbReference type="SUPFAM" id="SSF90112">
    <property type="entry name" value="Neurotransmitter-gated ion-channel transmembrane pore"/>
    <property type="match status" value="1"/>
</dbReference>
<keyword evidence="3" id="KW-0472">Membrane</keyword>
<keyword evidence="4" id="KW-0732">Signal</keyword>
<dbReference type="InterPro" id="IPR036734">
    <property type="entry name" value="Neur_chan_lig-bd_sf"/>
</dbReference>
<dbReference type="InterPro" id="IPR006029">
    <property type="entry name" value="Neurotrans-gated_channel_TM"/>
</dbReference>
<feature type="domain" description="Neurotransmitter-gated ion-channel transmembrane" evidence="5">
    <location>
        <begin position="291"/>
        <end position="449"/>
    </location>
</feature>
<dbReference type="AlphaFoldDB" id="E1ZET6"/>
<dbReference type="InParanoid" id="E1ZET6"/>
<feature type="transmembrane region" description="Helical" evidence="3">
    <location>
        <begin position="284"/>
        <end position="304"/>
    </location>
</feature>
<accession>E1ZET6</accession>
<dbReference type="GeneID" id="17354903"/>
<proteinExistence type="predicted"/>
<dbReference type="GO" id="GO:0016020">
    <property type="term" value="C:membrane"/>
    <property type="evidence" value="ECO:0007669"/>
    <property type="project" value="UniProtKB-SubCell"/>
</dbReference>
<dbReference type="Proteomes" id="UP000008141">
    <property type="component" value="Unassembled WGS sequence"/>
</dbReference>
<dbReference type="OrthoDB" id="2016799at2759"/>
<keyword evidence="7" id="KW-1185">Reference proteome</keyword>
<comment type="subcellular location">
    <subcellularLocation>
        <location evidence="1">Membrane</location>
        <topology evidence="1">Multi-pass membrane protein</topology>
    </subcellularLocation>
</comment>
<name>E1ZET6_CHLVA</name>
<gene>
    <name evidence="6" type="ORF">CHLNCDRAFT_52372</name>
</gene>
<dbReference type="STRING" id="554065.E1ZET6"/>
<dbReference type="InterPro" id="IPR006201">
    <property type="entry name" value="Neur_channel"/>
</dbReference>
<dbReference type="KEGG" id="cvr:CHLNCDRAFT_52372"/>
<dbReference type="eggNOG" id="ENOG502SGKW">
    <property type="taxonomic scope" value="Eukaryota"/>
</dbReference>
<evidence type="ECO:0000256" key="3">
    <source>
        <dbReference type="SAM" id="Phobius"/>
    </source>
</evidence>
<feature type="transmembrane region" description="Helical" evidence="3">
    <location>
        <begin position="316"/>
        <end position="337"/>
    </location>
</feature>
<evidence type="ECO:0000313" key="7">
    <source>
        <dbReference type="Proteomes" id="UP000008141"/>
    </source>
</evidence>
<dbReference type="RefSeq" id="XP_005847656.1">
    <property type="nucleotide sequence ID" value="XM_005847594.1"/>
</dbReference>
<evidence type="ECO:0000256" key="4">
    <source>
        <dbReference type="SAM" id="SignalP"/>
    </source>
</evidence>
<feature type="chain" id="PRO_5003155882" description="Neurotransmitter-gated ion-channel transmembrane domain-containing protein" evidence="4">
    <location>
        <begin position="27"/>
        <end position="539"/>
    </location>
</feature>
<dbReference type="InterPro" id="IPR036719">
    <property type="entry name" value="Neuro-gated_channel_TM_sf"/>
</dbReference>
<dbReference type="GO" id="GO:0004888">
    <property type="term" value="F:transmembrane signaling receptor activity"/>
    <property type="evidence" value="ECO:0007669"/>
    <property type="project" value="InterPro"/>
</dbReference>
<reference evidence="6 7" key="1">
    <citation type="journal article" date="2010" name="Plant Cell">
        <title>The Chlorella variabilis NC64A genome reveals adaptation to photosymbiosis, coevolution with viruses, and cryptic sex.</title>
        <authorList>
            <person name="Blanc G."/>
            <person name="Duncan G."/>
            <person name="Agarkova I."/>
            <person name="Borodovsky M."/>
            <person name="Gurnon J."/>
            <person name="Kuo A."/>
            <person name="Lindquist E."/>
            <person name="Lucas S."/>
            <person name="Pangilinan J."/>
            <person name="Polle J."/>
            <person name="Salamov A."/>
            <person name="Terry A."/>
            <person name="Yamada T."/>
            <person name="Dunigan D.D."/>
            <person name="Grigoriev I.V."/>
            <person name="Claverie J.M."/>
            <person name="Van Etten J.L."/>
        </authorList>
    </citation>
    <scope>NUCLEOTIDE SEQUENCE [LARGE SCALE GENOMIC DNA]</scope>
    <source>
        <strain evidence="6 7">NC64A</strain>
    </source>
</reference>
<organism evidence="7">
    <name type="scientific">Chlorella variabilis</name>
    <name type="common">Green alga</name>
    <dbReference type="NCBI Taxonomy" id="554065"/>
    <lineage>
        <taxon>Eukaryota</taxon>
        <taxon>Viridiplantae</taxon>
        <taxon>Chlorophyta</taxon>
        <taxon>core chlorophytes</taxon>
        <taxon>Trebouxiophyceae</taxon>
        <taxon>Chlorellales</taxon>
        <taxon>Chlorellaceae</taxon>
        <taxon>Chlorella clade</taxon>
        <taxon>Chlorella</taxon>
    </lineage>
</organism>